<evidence type="ECO:0000256" key="2">
    <source>
        <dbReference type="ARBA" id="ARBA00022679"/>
    </source>
</evidence>
<dbReference type="GO" id="GO:0008173">
    <property type="term" value="F:RNA methyltransferase activity"/>
    <property type="evidence" value="ECO:0007669"/>
    <property type="project" value="InterPro"/>
</dbReference>
<evidence type="ECO:0000259" key="3">
    <source>
        <dbReference type="Pfam" id="PF00588"/>
    </source>
</evidence>
<dbReference type="GO" id="GO:0032259">
    <property type="term" value="P:methylation"/>
    <property type="evidence" value="ECO:0007669"/>
    <property type="project" value="UniProtKB-KW"/>
</dbReference>
<name>A0A497ET83_9CREN</name>
<evidence type="ECO:0000313" key="4">
    <source>
        <dbReference type="EMBL" id="RLE49808.1"/>
    </source>
</evidence>
<proteinExistence type="predicted"/>
<dbReference type="Proteomes" id="UP000281962">
    <property type="component" value="Unassembled WGS sequence"/>
</dbReference>
<dbReference type="GO" id="GO:0003723">
    <property type="term" value="F:RNA binding"/>
    <property type="evidence" value="ECO:0007669"/>
    <property type="project" value="InterPro"/>
</dbReference>
<dbReference type="SUPFAM" id="SSF75217">
    <property type="entry name" value="alpha/beta knot"/>
    <property type="match status" value="1"/>
</dbReference>
<dbReference type="InterPro" id="IPR001537">
    <property type="entry name" value="SpoU_MeTrfase"/>
</dbReference>
<dbReference type="InterPro" id="IPR029026">
    <property type="entry name" value="tRNA_m1G_MTases_N"/>
</dbReference>
<protein>
    <recommendedName>
        <fullName evidence="3">tRNA/rRNA methyltransferase SpoU type domain-containing protein</fullName>
    </recommendedName>
</protein>
<feature type="domain" description="tRNA/rRNA methyltransferase SpoU type" evidence="3">
    <location>
        <begin position="36"/>
        <end position="153"/>
    </location>
</feature>
<sequence>VYIQLSKGGVDIGVTLGKLYRKERKSLPLNFFSNYIVVFENPKTVYELMDMLRLCASMNIELRIVNVNRNKFERAINAIGGLGKKVNYRIYDKIDDAIKDLIPIGFSSSAILNEEDFIKFILKAEGKIGLLIGNEFEGLSIEARHKAKILIRLGPKTGFSMRSSTATAYVLGLIASLYLSR</sequence>
<comment type="caution">
    <text evidence="4">The sequence shown here is derived from an EMBL/GenBank/DDBJ whole genome shotgun (WGS) entry which is preliminary data.</text>
</comment>
<evidence type="ECO:0000256" key="1">
    <source>
        <dbReference type="ARBA" id="ARBA00022603"/>
    </source>
</evidence>
<keyword evidence="1" id="KW-0489">Methyltransferase</keyword>
<dbReference type="InterPro" id="IPR029028">
    <property type="entry name" value="Alpha/beta_knot_MTases"/>
</dbReference>
<organism evidence="4 5">
    <name type="scientific">Thermoproteota archaeon</name>
    <dbReference type="NCBI Taxonomy" id="2056631"/>
    <lineage>
        <taxon>Archaea</taxon>
        <taxon>Thermoproteota</taxon>
    </lineage>
</organism>
<accession>A0A497ET83</accession>
<dbReference type="GO" id="GO:0006396">
    <property type="term" value="P:RNA processing"/>
    <property type="evidence" value="ECO:0007669"/>
    <property type="project" value="InterPro"/>
</dbReference>
<evidence type="ECO:0000313" key="5">
    <source>
        <dbReference type="Proteomes" id="UP000281962"/>
    </source>
</evidence>
<gene>
    <name evidence="4" type="ORF">DRJ21_02145</name>
</gene>
<reference evidence="4 5" key="1">
    <citation type="submission" date="2018-06" db="EMBL/GenBank/DDBJ databases">
        <title>Extensive metabolic versatility and redundancy in microbially diverse, dynamic hydrothermal sediments.</title>
        <authorList>
            <person name="Dombrowski N."/>
            <person name="Teske A."/>
            <person name="Baker B.J."/>
        </authorList>
    </citation>
    <scope>NUCLEOTIDE SEQUENCE [LARGE SCALE GENOMIC DNA]</scope>
    <source>
        <strain evidence="4">B30_G17</strain>
    </source>
</reference>
<feature type="non-terminal residue" evidence="4">
    <location>
        <position position="1"/>
    </location>
</feature>
<dbReference type="Pfam" id="PF00588">
    <property type="entry name" value="SpoU_methylase"/>
    <property type="match status" value="1"/>
</dbReference>
<dbReference type="AlphaFoldDB" id="A0A497ET83"/>
<dbReference type="Gene3D" id="3.40.1280.10">
    <property type="match status" value="1"/>
</dbReference>
<dbReference type="EMBL" id="QMQY01000084">
    <property type="protein sequence ID" value="RLE49808.1"/>
    <property type="molecule type" value="Genomic_DNA"/>
</dbReference>
<keyword evidence="2" id="KW-0808">Transferase</keyword>